<dbReference type="EMBL" id="CP064820">
    <property type="protein sequence ID" value="QPG07573.1"/>
    <property type="molecule type" value="Genomic_DNA"/>
</dbReference>
<dbReference type="Proteomes" id="UP000594592">
    <property type="component" value="Chromosome"/>
</dbReference>
<proteinExistence type="predicted"/>
<dbReference type="AlphaFoldDB" id="A0A7S9E0Z6"/>
<reference evidence="2 3" key="1">
    <citation type="submission" date="2020-11" db="EMBL/GenBank/DDBJ databases">
        <title>Whole Genome sequence of MDR strain of Klebsiella pneumoniae K219 isolated from sputum.</title>
        <authorList>
            <person name="Aditi B.P."/>
            <person name="Mahalakshmi K."/>
            <person name="Naveen Kumar V."/>
        </authorList>
    </citation>
    <scope>NUCLEOTIDE SEQUENCE [LARGE SCALE GENOMIC DNA]</scope>
    <source>
        <strain evidence="2 3">K219</strain>
    </source>
</reference>
<sequence length="86" mass="8857">MMDDGKHAFRTRQGGLQPLGAVAAPQGETRPVRLTNRLRNLAAGALASHLILSDNVTERARRTNATAGSNSGHGRAAATAAAGGNR</sequence>
<feature type="compositionally biased region" description="Low complexity" evidence="1">
    <location>
        <begin position="72"/>
        <end position="86"/>
    </location>
</feature>
<gene>
    <name evidence="2" type="ORF">IUJ34_00605</name>
</gene>
<evidence type="ECO:0000256" key="1">
    <source>
        <dbReference type="SAM" id="MobiDB-lite"/>
    </source>
</evidence>
<feature type="region of interest" description="Disordered" evidence="1">
    <location>
        <begin position="1"/>
        <end position="28"/>
    </location>
</feature>
<feature type="region of interest" description="Disordered" evidence="1">
    <location>
        <begin position="61"/>
        <end position="86"/>
    </location>
</feature>
<organism evidence="2 3">
    <name type="scientific">Klebsiella pneumoniae subsp. pneumoniae</name>
    <dbReference type="NCBI Taxonomy" id="72407"/>
    <lineage>
        <taxon>Bacteria</taxon>
        <taxon>Pseudomonadati</taxon>
        <taxon>Pseudomonadota</taxon>
        <taxon>Gammaproteobacteria</taxon>
        <taxon>Enterobacterales</taxon>
        <taxon>Enterobacteriaceae</taxon>
        <taxon>Klebsiella/Raoultella group</taxon>
        <taxon>Klebsiella</taxon>
        <taxon>Klebsiella pneumoniae complex</taxon>
    </lineage>
</organism>
<evidence type="ECO:0000313" key="3">
    <source>
        <dbReference type="Proteomes" id="UP000594592"/>
    </source>
</evidence>
<evidence type="ECO:0000313" key="2">
    <source>
        <dbReference type="EMBL" id="QPG07573.1"/>
    </source>
</evidence>
<accession>A0A7S9E0Z6</accession>
<protein>
    <submittedName>
        <fullName evidence="2">Uncharacterized protein</fullName>
    </submittedName>
</protein>
<name>A0A7S9E0Z6_KLEPN</name>